<organism evidence="2 3">
    <name type="scientific">Fusarium oxysporum f. sp. cubense (strain race 1)</name>
    <name type="common">Panama disease fungus</name>
    <dbReference type="NCBI Taxonomy" id="1229664"/>
    <lineage>
        <taxon>Eukaryota</taxon>
        <taxon>Fungi</taxon>
        <taxon>Dikarya</taxon>
        <taxon>Ascomycota</taxon>
        <taxon>Pezizomycotina</taxon>
        <taxon>Sordariomycetes</taxon>
        <taxon>Hypocreomycetidae</taxon>
        <taxon>Hypocreales</taxon>
        <taxon>Nectriaceae</taxon>
        <taxon>Fusarium</taxon>
        <taxon>Fusarium oxysporum species complex</taxon>
    </lineage>
</organism>
<dbReference type="EMBL" id="KB730248">
    <property type="protein sequence ID" value="ENH68737.1"/>
    <property type="molecule type" value="Genomic_DNA"/>
</dbReference>
<feature type="compositionally biased region" description="Polar residues" evidence="1">
    <location>
        <begin position="59"/>
        <end position="73"/>
    </location>
</feature>
<accession>N4UBH8</accession>
<evidence type="ECO:0000313" key="2">
    <source>
        <dbReference type="EMBL" id="ENH68737.1"/>
    </source>
</evidence>
<reference evidence="3" key="1">
    <citation type="submission" date="2012-09" db="EMBL/GenBank/DDBJ databases">
        <title>Genome sequencing and comparative transcriptomics of race 1 and race 4 of banana pathogen: Fusarium oxysporum f. sp. cubense.</title>
        <authorList>
            <person name="Fang X."/>
            <person name="Huang J."/>
        </authorList>
    </citation>
    <scope>NUCLEOTIDE SEQUENCE [LARGE SCALE GENOMIC DNA]</scope>
    <source>
        <strain evidence="3">race 1</strain>
    </source>
</reference>
<dbReference type="AlphaFoldDB" id="N4UBH8"/>
<evidence type="ECO:0000256" key="1">
    <source>
        <dbReference type="SAM" id="MobiDB-lite"/>
    </source>
</evidence>
<dbReference type="Proteomes" id="UP000016928">
    <property type="component" value="Unassembled WGS sequence"/>
</dbReference>
<dbReference type="OrthoDB" id="3439539at2759"/>
<evidence type="ECO:0000313" key="3">
    <source>
        <dbReference type="Proteomes" id="UP000016928"/>
    </source>
</evidence>
<proteinExistence type="predicted"/>
<dbReference type="HOGENOM" id="CLU_1161171_0_0_1"/>
<feature type="region of interest" description="Disordered" evidence="1">
    <location>
        <begin position="58"/>
        <end position="86"/>
    </location>
</feature>
<sequence length="239" mass="27890">MSGLPEGWESDYDGRRWFYKYKPTGHIQYHFPKEGDEFPDFIDTFSPAPVLAPEERLESQQQVRRYASTTTPAKLSPKKEDGGYGMSATARPVSMTWDGGFEDEENGVFQPENFMYLGPGTYNDVSPLAEEEEEAARRVVAGGIEGRVEKSSSKVRGRRLLKGRQSRVRSQENPSWCRLQLLKRFMRCQSLSLLHRMTLWALSPRCRQTTQLRPILRNTLHRSRWRITWSWRLLRLQFL</sequence>
<dbReference type="OMA" id="SRWRITW"/>
<evidence type="ECO:0008006" key="4">
    <source>
        <dbReference type="Google" id="ProtNLM"/>
    </source>
</evidence>
<dbReference type="STRING" id="1229664.N4UBH8"/>
<protein>
    <recommendedName>
        <fullName evidence="4">WW domain-containing protein</fullName>
    </recommendedName>
</protein>
<dbReference type="VEuPathDB" id="FungiDB:FOC1_g10014525"/>
<name>N4UBH8_FUSC1</name>
<gene>
    <name evidence="2" type="ORF">FOC1_g10014525</name>
</gene>
<reference evidence="3" key="2">
    <citation type="journal article" date="2014" name="PLoS ONE">
        <title>Genome and Transcriptome Analysis of the Fungal Pathogen Fusarium oxysporum f. sp. cubense Causing Banana Vascular Wilt Disease.</title>
        <authorList>
            <person name="Guo L."/>
            <person name="Han L."/>
            <person name="Yang L."/>
            <person name="Zeng H."/>
            <person name="Fan D."/>
            <person name="Zhu Y."/>
            <person name="Feng Y."/>
            <person name="Wang G."/>
            <person name="Peng C."/>
            <person name="Jiang X."/>
            <person name="Zhou D."/>
            <person name="Ni P."/>
            <person name="Liang C."/>
            <person name="Liu L."/>
            <person name="Wang J."/>
            <person name="Mao C."/>
            <person name="Fang X."/>
            <person name="Peng M."/>
            <person name="Huang J."/>
        </authorList>
    </citation>
    <scope>NUCLEOTIDE SEQUENCE [LARGE SCALE GENOMIC DNA]</scope>
    <source>
        <strain evidence="3">race 1</strain>
    </source>
</reference>